<protein>
    <submittedName>
        <fullName evidence="1">Uncharacterized protein</fullName>
    </submittedName>
</protein>
<comment type="caution">
    <text evidence="1">The sequence shown here is derived from an EMBL/GenBank/DDBJ whole genome shotgun (WGS) entry which is preliminary data.</text>
</comment>
<evidence type="ECO:0000313" key="2">
    <source>
        <dbReference type="Proteomes" id="UP000828941"/>
    </source>
</evidence>
<organism evidence="1 2">
    <name type="scientific">Bauhinia variegata</name>
    <name type="common">Purple orchid tree</name>
    <name type="synonym">Phanera variegata</name>
    <dbReference type="NCBI Taxonomy" id="167791"/>
    <lineage>
        <taxon>Eukaryota</taxon>
        <taxon>Viridiplantae</taxon>
        <taxon>Streptophyta</taxon>
        <taxon>Embryophyta</taxon>
        <taxon>Tracheophyta</taxon>
        <taxon>Spermatophyta</taxon>
        <taxon>Magnoliopsida</taxon>
        <taxon>eudicotyledons</taxon>
        <taxon>Gunneridae</taxon>
        <taxon>Pentapetalae</taxon>
        <taxon>rosids</taxon>
        <taxon>fabids</taxon>
        <taxon>Fabales</taxon>
        <taxon>Fabaceae</taxon>
        <taxon>Cercidoideae</taxon>
        <taxon>Cercideae</taxon>
        <taxon>Bauhiniinae</taxon>
        <taxon>Bauhinia</taxon>
    </lineage>
</organism>
<proteinExistence type="predicted"/>
<gene>
    <name evidence="1" type="ORF">L6164_006940</name>
</gene>
<sequence>MAGAMKKVDKIRQIVRLKQFVMRWKHNTLKQRSLLSYSNSDCAESKSNANRRAPPGFLAVYVGLERKRFVIPARFLNLPIFVGLLKKAEEEFGFQCDGGLVLPCEVAFFTLMVKYLEKNENRFGNFSLEEFVKMVSDVGSYPCKENSIAFTPLLQKARV</sequence>
<keyword evidence="2" id="KW-1185">Reference proteome</keyword>
<dbReference type="EMBL" id="CM039428">
    <property type="protein sequence ID" value="KAI4352718.1"/>
    <property type="molecule type" value="Genomic_DNA"/>
</dbReference>
<evidence type="ECO:0000313" key="1">
    <source>
        <dbReference type="EMBL" id="KAI4352718.1"/>
    </source>
</evidence>
<accession>A0ACB9PVY8</accession>
<name>A0ACB9PVY8_BAUVA</name>
<reference evidence="1 2" key="1">
    <citation type="journal article" date="2022" name="DNA Res.">
        <title>Chromosomal-level genome assembly of the orchid tree Bauhinia variegata (Leguminosae; Cercidoideae) supports the allotetraploid origin hypothesis of Bauhinia.</title>
        <authorList>
            <person name="Zhong Y."/>
            <person name="Chen Y."/>
            <person name="Zheng D."/>
            <person name="Pang J."/>
            <person name="Liu Y."/>
            <person name="Luo S."/>
            <person name="Meng S."/>
            <person name="Qian L."/>
            <person name="Wei D."/>
            <person name="Dai S."/>
            <person name="Zhou R."/>
        </authorList>
    </citation>
    <scope>NUCLEOTIDE SEQUENCE [LARGE SCALE GENOMIC DNA]</scope>
    <source>
        <strain evidence="1">BV-YZ2020</strain>
    </source>
</reference>
<dbReference type="Proteomes" id="UP000828941">
    <property type="component" value="Chromosome 3"/>
</dbReference>